<dbReference type="GO" id="GO:0006334">
    <property type="term" value="P:nucleosome assembly"/>
    <property type="evidence" value="ECO:0007669"/>
    <property type="project" value="InterPro"/>
</dbReference>
<dbReference type="EMBL" id="JAFBMS010000019">
    <property type="protein sequence ID" value="KAG9344819.1"/>
    <property type="molecule type" value="Genomic_DNA"/>
</dbReference>
<dbReference type="GO" id="GO:0003677">
    <property type="term" value="F:DNA binding"/>
    <property type="evidence" value="ECO:0007669"/>
    <property type="project" value="InterPro"/>
</dbReference>
<feature type="domain" description="H15" evidence="2">
    <location>
        <begin position="9"/>
        <end position="77"/>
    </location>
</feature>
<dbReference type="InterPro" id="IPR036388">
    <property type="entry name" value="WH-like_DNA-bd_sf"/>
</dbReference>
<evidence type="ECO:0000256" key="1">
    <source>
        <dbReference type="SAM" id="MobiDB-lite"/>
    </source>
</evidence>
<dbReference type="PROSITE" id="PS51504">
    <property type="entry name" value="H15"/>
    <property type="match status" value="1"/>
</dbReference>
<dbReference type="Proteomes" id="UP000824540">
    <property type="component" value="Unassembled WGS sequence"/>
</dbReference>
<proteinExistence type="predicted"/>
<gene>
    <name evidence="3" type="ORF">JZ751_010507</name>
</gene>
<organism evidence="3 4">
    <name type="scientific">Albula glossodonta</name>
    <name type="common">roundjaw bonefish</name>
    <dbReference type="NCBI Taxonomy" id="121402"/>
    <lineage>
        <taxon>Eukaryota</taxon>
        <taxon>Metazoa</taxon>
        <taxon>Chordata</taxon>
        <taxon>Craniata</taxon>
        <taxon>Vertebrata</taxon>
        <taxon>Euteleostomi</taxon>
        <taxon>Actinopterygii</taxon>
        <taxon>Neopterygii</taxon>
        <taxon>Teleostei</taxon>
        <taxon>Albuliformes</taxon>
        <taxon>Albulidae</taxon>
        <taxon>Albula</taxon>
    </lineage>
</organism>
<name>A0A8T2NXC6_9TELE</name>
<dbReference type="InterPro" id="IPR036390">
    <property type="entry name" value="WH_DNA-bd_sf"/>
</dbReference>
<dbReference type="Gene3D" id="1.10.10.10">
    <property type="entry name" value="Winged helix-like DNA-binding domain superfamily/Winged helix DNA-binding domain"/>
    <property type="match status" value="1"/>
</dbReference>
<sequence>MVRRRGAGSHAGLAEKIVDVVSHSHERSGVTMPGLKKALQAGGYDAAHNVSRVKRAVKSLVTKGDLLQSKGHLMLNVGHEDSPPKASPRKAKRAPKKRRSSPKKAKTRRPKAGKARRAAHYTAFTKWV</sequence>
<dbReference type="AlphaFoldDB" id="A0A8T2NXC6"/>
<dbReference type="SUPFAM" id="SSF46785">
    <property type="entry name" value="Winged helix' DNA-binding domain"/>
    <property type="match status" value="1"/>
</dbReference>
<keyword evidence="4" id="KW-1185">Reference proteome</keyword>
<dbReference type="SMART" id="SM00526">
    <property type="entry name" value="H15"/>
    <property type="match status" value="1"/>
</dbReference>
<dbReference type="InterPro" id="IPR005818">
    <property type="entry name" value="Histone_H1/H5_H15"/>
</dbReference>
<reference evidence="3" key="1">
    <citation type="thesis" date="2021" institute="BYU ScholarsArchive" country="Provo, UT, USA">
        <title>Applications of and Algorithms for Genome Assembly and Genomic Analyses with an Emphasis on Marine Teleosts.</title>
        <authorList>
            <person name="Pickett B.D."/>
        </authorList>
    </citation>
    <scope>NUCLEOTIDE SEQUENCE</scope>
    <source>
        <strain evidence="3">HI-2016</strain>
    </source>
</reference>
<feature type="region of interest" description="Disordered" evidence="1">
    <location>
        <begin position="69"/>
        <end position="128"/>
    </location>
</feature>
<evidence type="ECO:0000313" key="3">
    <source>
        <dbReference type="EMBL" id="KAG9344819.1"/>
    </source>
</evidence>
<accession>A0A8T2NXC6</accession>
<dbReference type="GO" id="GO:0000786">
    <property type="term" value="C:nucleosome"/>
    <property type="evidence" value="ECO:0007669"/>
    <property type="project" value="InterPro"/>
</dbReference>
<evidence type="ECO:0000313" key="4">
    <source>
        <dbReference type="Proteomes" id="UP000824540"/>
    </source>
</evidence>
<dbReference type="OrthoDB" id="10070184at2759"/>
<dbReference type="Pfam" id="PF00538">
    <property type="entry name" value="Linker_histone"/>
    <property type="match status" value="1"/>
</dbReference>
<evidence type="ECO:0000259" key="2">
    <source>
        <dbReference type="PROSITE" id="PS51504"/>
    </source>
</evidence>
<protein>
    <recommendedName>
        <fullName evidence="2">H15 domain-containing protein</fullName>
    </recommendedName>
</protein>
<comment type="caution">
    <text evidence="3">The sequence shown here is derived from an EMBL/GenBank/DDBJ whole genome shotgun (WGS) entry which is preliminary data.</text>
</comment>
<feature type="compositionally biased region" description="Basic residues" evidence="1">
    <location>
        <begin position="87"/>
        <end position="119"/>
    </location>
</feature>